<dbReference type="AlphaFoldDB" id="A0A173MQ82"/>
<dbReference type="SUPFAM" id="SSF52540">
    <property type="entry name" value="P-loop containing nucleoside triphosphate hydrolases"/>
    <property type="match status" value="1"/>
</dbReference>
<evidence type="ECO:0000256" key="2">
    <source>
        <dbReference type="ARBA" id="ARBA00022801"/>
    </source>
</evidence>
<dbReference type="PANTHER" id="PTHR43087:SF1">
    <property type="entry name" value="LAO_AO TRANSPORT SYSTEM ATPASE"/>
    <property type="match status" value="1"/>
</dbReference>
<evidence type="ECO:0000313" key="6">
    <source>
        <dbReference type="Proteomes" id="UP000186917"/>
    </source>
</evidence>
<evidence type="ECO:0000256" key="3">
    <source>
        <dbReference type="ARBA" id="ARBA00023134"/>
    </source>
</evidence>
<dbReference type="STRING" id="477680.SAMN05421788_1011255"/>
<keyword evidence="1" id="KW-0547">Nucleotide-binding</keyword>
<dbReference type="Gene3D" id="3.40.50.300">
    <property type="entry name" value="P-loop containing nucleotide triphosphate hydrolases"/>
    <property type="match status" value="1"/>
</dbReference>
<dbReference type="Proteomes" id="UP000186917">
    <property type="component" value="Unassembled WGS sequence"/>
</dbReference>
<accession>A0A173MQ82</accession>
<evidence type="ECO:0000313" key="5">
    <source>
        <dbReference type="EMBL" id="SIS79489.1"/>
    </source>
</evidence>
<organism evidence="5 6">
    <name type="scientific">Filimonas lacunae</name>
    <dbReference type="NCBI Taxonomy" id="477680"/>
    <lineage>
        <taxon>Bacteria</taxon>
        <taxon>Pseudomonadati</taxon>
        <taxon>Bacteroidota</taxon>
        <taxon>Chitinophagia</taxon>
        <taxon>Chitinophagales</taxon>
        <taxon>Chitinophagaceae</taxon>
        <taxon>Filimonas</taxon>
    </lineage>
</organism>
<gene>
    <name evidence="5" type="ORF">SAMN05421788_1011255</name>
</gene>
<dbReference type="InterPro" id="IPR052040">
    <property type="entry name" value="GTPase/Isobutyryl-CoA_mutase"/>
</dbReference>
<dbReference type="PANTHER" id="PTHR43087">
    <property type="entry name" value="LYSINE/ARGININE/ORNITHINE TRANSPORT SYSTEM KINASE"/>
    <property type="match status" value="1"/>
</dbReference>
<keyword evidence="4" id="KW-0143">Chaperone</keyword>
<sequence>MSCLVITLEGGDDIQTMKAGLMEIANVFVVNKAARPGADLFTRNLVAALQFYEKHHNQNIPVIKTIATSKEGTANLAKAIDQHQQQVNGSFYKNALLAERAYTLIGKQRMRDISKVQLKDAREKDSNNREFNLYRFVQQYITD</sequence>
<reference evidence="6" key="1">
    <citation type="submission" date="2017-01" db="EMBL/GenBank/DDBJ databases">
        <authorList>
            <person name="Varghese N."/>
            <person name="Submissions S."/>
        </authorList>
    </citation>
    <scope>NUCLEOTIDE SEQUENCE [LARGE SCALE GENOMIC DNA]</scope>
    <source>
        <strain evidence="6">DSM 21054</strain>
    </source>
</reference>
<dbReference type="KEGG" id="fln:FLA_5876"/>
<dbReference type="GO" id="GO:0005525">
    <property type="term" value="F:GTP binding"/>
    <property type="evidence" value="ECO:0007669"/>
    <property type="project" value="UniProtKB-KW"/>
</dbReference>
<proteinExistence type="predicted"/>
<keyword evidence="2" id="KW-0378">Hydrolase</keyword>
<dbReference type="InterPro" id="IPR027417">
    <property type="entry name" value="P-loop_NTPase"/>
</dbReference>
<evidence type="ECO:0000256" key="4">
    <source>
        <dbReference type="ARBA" id="ARBA00023186"/>
    </source>
</evidence>
<dbReference type="RefSeq" id="WP_076376683.1">
    <property type="nucleotide sequence ID" value="NZ_AP017422.1"/>
</dbReference>
<keyword evidence="5" id="KW-0418">Kinase</keyword>
<protein>
    <submittedName>
        <fullName evidence="5">LAO/AO transport system kinase</fullName>
    </submittedName>
</protein>
<dbReference type="Pfam" id="PF03308">
    <property type="entry name" value="MeaB"/>
    <property type="match status" value="1"/>
</dbReference>
<dbReference type="EMBL" id="FTOR01000001">
    <property type="protein sequence ID" value="SIS79489.1"/>
    <property type="molecule type" value="Genomic_DNA"/>
</dbReference>
<dbReference type="GO" id="GO:0016787">
    <property type="term" value="F:hydrolase activity"/>
    <property type="evidence" value="ECO:0007669"/>
    <property type="project" value="UniProtKB-KW"/>
</dbReference>
<dbReference type="GO" id="GO:0016301">
    <property type="term" value="F:kinase activity"/>
    <property type="evidence" value="ECO:0007669"/>
    <property type="project" value="UniProtKB-KW"/>
</dbReference>
<keyword evidence="3" id="KW-0342">GTP-binding</keyword>
<keyword evidence="5" id="KW-0808">Transferase</keyword>
<name>A0A173MQ82_9BACT</name>
<keyword evidence="6" id="KW-1185">Reference proteome</keyword>
<dbReference type="OrthoDB" id="9778292at2"/>
<evidence type="ECO:0000256" key="1">
    <source>
        <dbReference type="ARBA" id="ARBA00022741"/>
    </source>
</evidence>